<dbReference type="RefSeq" id="WP_390206814.1">
    <property type="nucleotide sequence ID" value="NZ_JBHSZC010000004.1"/>
</dbReference>
<dbReference type="EMBL" id="JBHTAX010000005">
    <property type="protein sequence ID" value="MFC7192723.1"/>
    <property type="molecule type" value="Genomic_DNA"/>
</dbReference>
<protein>
    <submittedName>
        <fullName evidence="1">Uncharacterized protein</fullName>
    </submittedName>
</protein>
<evidence type="ECO:0000313" key="2">
    <source>
        <dbReference type="Proteomes" id="UP001596417"/>
    </source>
</evidence>
<dbReference type="Proteomes" id="UP001596417">
    <property type="component" value="Unassembled WGS sequence"/>
</dbReference>
<reference evidence="1 2" key="1">
    <citation type="journal article" date="2019" name="Int. J. Syst. Evol. Microbiol.">
        <title>The Global Catalogue of Microorganisms (GCM) 10K type strain sequencing project: providing services to taxonomists for standard genome sequencing and annotation.</title>
        <authorList>
            <consortium name="The Broad Institute Genomics Platform"/>
            <consortium name="The Broad Institute Genome Sequencing Center for Infectious Disease"/>
            <person name="Wu L."/>
            <person name="Ma J."/>
        </authorList>
    </citation>
    <scope>NUCLEOTIDE SEQUENCE [LARGE SCALE GENOMIC DNA]</scope>
    <source>
        <strain evidence="1 2">RDMS1</strain>
    </source>
</reference>
<organism evidence="1 2">
    <name type="scientific">Halocatena marina</name>
    <dbReference type="NCBI Taxonomy" id="2934937"/>
    <lineage>
        <taxon>Archaea</taxon>
        <taxon>Methanobacteriati</taxon>
        <taxon>Methanobacteriota</taxon>
        <taxon>Stenosarchaea group</taxon>
        <taxon>Halobacteria</taxon>
        <taxon>Halobacteriales</taxon>
        <taxon>Natronomonadaceae</taxon>
        <taxon>Halocatena</taxon>
    </lineage>
</organism>
<evidence type="ECO:0000313" key="1">
    <source>
        <dbReference type="EMBL" id="MFC7192723.1"/>
    </source>
</evidence>
<name>A0ABD5YU27_9EURY</name>
<comment type="caution">
    <text evidence="1">The sequence shown here is derived from an EMBL/GenBank/DDBJ whole genome shotgun (WGS) entry which is preliminary data.</text>
</comment>
<accession>A0ABD5YU27</accession>
<proteinExistence type="predicted"/>
<sequence length="218" mass="24243">MSDAGTGTGATFFDSSAGGACMSFTAAYSGLFALDTDGESLERPPRILDRDRFEMVSEQVDLSEAAFQSMRVLGEETDQSTYPTQTWTTLKGFKTHTPADTLLDTGTSTSNNPHALVERIKRHEDRDAAPLGYCYNIERMGIPYGGLHGEWQALFCAVSEYTEPFGLYHSPREYSFPDLTEFEDGPETVYYAEFDVGIAYIEERTFEHTATEVLLGDE</sequence>
<keyword evidence="2" id="KW-1185">Reference proteome</keyword>
<gene>
    <name evidence="1" type="ORF">ACFQL7_24895</name>
</gene>
<dbReference type="AlphaFoldDB" id="A0ABD5YU27"/>